<keyword evidence="5" id="KW-0812">Transmembrane</keyword>
<dbReference type="SUPFAM" id="SSF56954">
    <property type="entry name" value="Outer membrane efflux proteins (OEP)"/>
    <property type="match status" value="2"/>
</dbReference>
<dbReference type="Proteomes" id="UP000198756">
    <property type="component" value="Unassembled WGS sequence"/>
</dbReference>
<dbReference type="GO" id="GO:1990281">
    <property type="term" value="C:efflux pump complex"/>
    <property type="evidence" value="ECO:0007669"/>
    <property type="project" value="TreeGrafter"/>
</dbReference>
<evidence type="ECO:0000256" key="8">
    <source>
        <dbReference type="SAM" id="Coils"/>
    </source>
</evidence>
<evidence type="ECO:0000256" key="1">
    <source>
        <dbReference type="ARBA" id="ARBA00004442"/>
    </source>
</evidence>
<feature type="region of interest" description="Disordered" evidence="9">
    <location>
        <begin position="312"/>
        <end position="366"/>
    </location>
</feature>
<dbReference type="AlphaFoldDB" id="A0A1G5XWV1"/>
<dbReference type="PANTHER" id="PTHR30026:SF20">
    <property type="entry name" value="OUTER MEMBRANE PROTEIN TOLC"/>
    <property type="match status" value="1"/>
</dbReference>
<reference evidence="11" key="1">
    <citation type="submission" date="2016-10" db="EMBL/GenBank/DDBJ databases">
        <authorList>
            <person name="Varghese N."/>
            <person name="Submissions S."/>
        </authorList>
    </citation>
    <scope>NUCLEOTIDE SEQUENCE [LARGE SCALE GENOMIC DNA]</scope>
    <source>
        <strain evidence="11">DSM 22703</strain>
    </source>
</reference>
<dbReference type="STRING" id="279824.SAMN03080617_02082"/>
<evidence type="ECO:0000256" key="6">
    <source>
        <dbReference type="ARBA" id="ARBA00023136"/>
    </source>
</evidence>
<dbReference type="InterPro" id="IPR051906">
    <property type="entry name" value="TolC-like"/>
</dbReference>
<keyword evidence="8" id="KW-0175">Coiled coil</keyword>
<gene>
    <name evidence="10" type="ORF">SAMN03080617_02082</name>
</gene>
<evidence type="ECO:0000313" key="10">
    <source>
        <dbReference type="EMBL" id="SDA74911.1"/>
    </source>
</evidence>
<evidence type="ECO:0000313" key="11">
    <source>
        <dbReference type="Proteomes" id="UP000198756"/>
    </source>
</evidence>
<dbReference type="GO" id="GO:0009279">
    <property type="term" value="C:cell outer membrane"/>
    <property type="evidence" value="ECO:0007669"/>
    <property type="project" value="UniProtKB-SubCell"/>
</dbReference>
<evidence type="ECO:0000256" key="7">
    <source>
        <dbReference type="ARBA" id="ARBA00023237"/>
    </source>
</evidence>
<evidence type="ECO:0000256" key="9">
    <source>
        <dbReference type="SAM" id="MobiDB-lite"/>
    </source>
</evidence>
<sequence>MPGNRTHKVMEKLKDFGFRISDFGVWLLIMPQLMSSITLLKGWFAKTQTTAREKSVKISGYFFENLREKKSENKWSVETQTTADVMEKTPDKWSMEAQTSVNQIKSARNLPDGSQVCDFIRENLWEKFKNSAFSLQLSDLKFQISNFKFQIFYLVLPLCLSLFTYQAKAQSLDDYLIQAAQNNPGLKASYSRYMAFMERNGQVALPDPELRVGFFLRPMERFMGNQQADIQLMQMFPWFGMLSAQKEEANYMALAQYQLFLEEKNQLFFQIKSTWYELHRLNEEIRISEENLEYLKKYERLALIKYQAAAPTTGGAAPTPSNQTASTSGSSSAGASSMNSMGATTSQMPTSANSMSNGMGSSGTGSGMSDVLQIRIEMKELESNLSQLEANMEPLQIKFNQLLNRENREEILLSAALSPAILDNEKLEVLENIKASNPMLAMYDSEMAAYDQQARMAKLDGRPMLGAGVNYMPFKPRLEDGMMMGGDNMVMPMVTMTLPIYRKKTNAKIKEAEYLKEATSLTRQKTENLLTMEWANAFRDWEDAERKIRLYTEQVKLVDQTINLLLTAYSSSGRDFTEVLRAQQLLLDYQLKRVNAINQQYQSLAMLEMLASSDAQLQ</sequence>
<keyword evidence="6" id="KW-0472">Membrane</keyword>
<dbReference type="GO" id="GO:0015562">
    <property type="term" value="F:efflux transmembrane transporter activity"/>
    <property type="evidence" value="ECO:0007669"/>
    <property type="project" value="InterPro"/>
</dbReference>
<keyword evidence="4" id="KW-1134">Transmembrane beta strand</keyword>
<protein>
    <submittedName>
        <fullName evidence="10">Outer membrane efflux protein</fullName>
    </submittedName>
</protein>
<name>A0A1G5XWV1_9BACT</name>
<dbReference type="Pfam" id="PF02321">
    <property type="entry name" value="OEP"/>
    <property type="match status" value="1"/>
</dbReference>
<dbReference type="PANTHER" id="PTHR30026">
    <property type="entry name" value="OUTER MEMBRANE PROTEIN TOLC"/>
    <property type="match status" value="1"/>
</dbReference>
<dbReference type="Gene3D" id="1.20.1600.10">
    <property type="entry name" value="Outer membrane efflux proteins (OEP)"/>
    <property type="match status" value="2"/>
</dbReference>
<feature type="compositionally biased region" description="Low complexity" evidence="9">
    <location>
        <begin position="312"/>
        <end position="359"/>
    </location>
</feature>
<comment type="subcellular location">
    <subcellularLocation>
        <location evidence="1">Cell outer membrane</location>
    </subcellularLocation>
</comment>
<keyword evidence="11" id="KW-1185">Reference proteome</keyword>
<organism evidence="10 11">
    <name type="scientific">Algoriphagus alkaliphilus</name>
    <dbReference type="NCBI Taxonomy" id="279824"/>
    <lineage>
        <taxon>Bacteria</taxon>
        <taxon>Pseudomonadati</taxon>
        <taxon>Bacteroidota</taxon>
        <taxon>Cytophagia</taxon>
        <taxon>Cytophagales</taxon>
        <taxon>Cyclobacteriaceae</taxon>
        <taxon>Algoriphagus</taxon>
    </lineage>
</organism>
<feature type="coiled-coil region" evidence="8">
    <location>
        <begin position="371"/>
        <end position="405"/>
    </location>
</feature>
<dbReference type="InterPro" id="IPR003423">
    <property type="entry name" value="OMP_efflux"/>
</dbReference>
<dbReference type="EMBL" id="FMXE01000012">
    <property type="protein sequence ID" value="SDA74911.1"/>
    <property type="molecule type" value="Genomic_DNA"/>
</dbReference>
<comment type="similarity">
    <text evidence="2">Belongs to the outer membrane factor (OMF) (TC 1.B.17) family.</text>
</comment>
<dbReference type="GO" id="GO:0015288">
    <property type="term" value="F:porin activity"/>
    <property type="evidence" value="ECO:0007669"/>
    <property type="project" value="TreeGrafter"/>
</dbReference>
<keyword evidence="3" id="KW-0813">Transport</keyword>
<accession>A0A1G5XWV1</accession>
<evidence type="ECO:0000256" key="3">
    <source>
        <dbReference type="ARBA" id="ARBA00022448"/>
    </source>
</evidence>
<evidence type="ECO:0000256" key="5">
    <source>
        <dbReference type="ARBA" id="ARBA00022692"/>
    </source>
</evidence>
<evidence type="ECO:0000256" key="4">
    <source>
        <dbReference type="ARBA" id="ARBA00022452"/>
    </source>
</evidence>
<keyword evidence="7" id="KW-0998">Cell outer membrane</keyword>
<evidence type="ECO:0000256" key="2">
    <source>
        <dbReference type="ARBA" id="ARBA00007613"/>
    </source>
</evidence>
<proteinExistence type="inferred from homology"/>